<dbReference type="Proteomes" id="UP001519887">
    <property type="component" value="Unassembled WGS sequence"/>
</dbReference>
<proteinExistence type="predicted"/>
<organism evidence="1 2">
    <name type="scientific">Paenibacillus sepulcri</name>
    <dbReference type="NCBI Taxonomy" id="359917"/>
    <lineage>
        <taxon>Bacteria</taxon>
        <taxon>Bacillati</taxon>
        <taxon>Bacillota</taxon>
        <taxon>Bacilli</taxon>
        <taxon>Bacillales</taxon>
        <taxon>Paenibacillaceae</taxon>
        <taxon>Paenibacillus</taxon>
    </lineage>
</organism>
<dbReference type="EMBL" id="JAHZIK010003525">
    <property type="protein sequence ID" value="MBW7462042.1"/>
    <property type="molecule type" value="Genomic_DNA"/>
</dbReference>
<feature type="non-terminal residue" evidence="1">
    <location>
        <position position="130"/>
    </location>
</feature>
<evidence type="ECO:0000313" key="2">
    <source>
        <dbReference type="Proteomes" id="UP001519887"/>
    </source>
</evidence>
<dbReference type="Gene3D" id="2.160.20.10">
    <property type="entry name" value="Single-stranded right-handed beta-helix, Pectin lyase-like"/>
    <property type="match status" value="1"/>
</dbReference>
<accession>A0ABS7CMM7</accession>
<dbReference type="SUPFAM" id="SSF51126">
    <property type="entry name" value="Pectin lyase-like"/>
    <property type="match status" value="1"/>
</dbReference>
<evidence type="ECO:0000313" key="1">
    <source>
        <dbReference type="EMBL" id="MBW7462042.1"/>
    </source>
</evidence>
<gene>
    <name evidence="1" type="ORF">K0U00_49140</name>
</gene>
<comment type="caution">
    <text evidence="1">The sequence shown here is derived from an EMBL/GenBank/DDBJ whole genome shotgun (WGS) entry which is preliminary data.</text>
</comment>
<feature type="non-terminal residue" evidence="1">
    <location>
        <position position="1"/>
    </location>
</feature>
<sequence>AAINLAVAAAKASGKSVYIPEGTFIYSDLLVLDGVKMTGSGEKSVLKSTNLTHQAVVLEGTGAAVSKVKLTTVQPTVRLSNDESGRILVMPGTSGFSIDSMEIDGASSVGVFCLGSNGVISKNMVRNTLA</sequence>
<name>A0ABS7CMM7_9BACL</name>
<dbReference type="InterPro" id="IPR011050">
    <property type="entry name" value="Pectin_lyase_fold/virulence"/>
</dbReference>
<protein>
    <recommendedName>
        <fullName evidence="3">Pectate lyase superfamily protein domain-containing protein</fullName>
    </recommendedName>
</protein>
<dbReference type="InterPro" id="IPR012334">
    <property type="entry name" value="Pectin_lyas_fold"/>
</dbReference>
<reference evidence="1 2" key="1">
    <citation type="submission" date="2021-07" db="EMBL/GenBank/DDBJ databases">
        <title>Paenibacillus radiodurans sp. nov., isolated from the southeastern edge of Tengger Desert.</title>
        <authorList>
            <person name="Zhang G."/>
        </authorList>
    </citation>
    <scope>NUCLEOTIDE SEQUENCE [LARGE SCALE GENOMIC DNA]</scope>
    <source>
        <strain evidence="1 2">CCM 7311</strain>
    </source>
</reference>
<evidence type="ECO:0008006" key="3">
    <source>
        <dbReference type="Google" id="ProtNLM"/>
    </source>
</evidence>
<keyword evidence="2" id="KW-1185">Reference proteome</keyword>